<dbReference type="SUPFAM" id="SSF53300">
    <property type="entry name" value="vWA-like"/>
    <property type="match status" value="1"/>
</dbReference>
<dbReference type="InterPro" id="IPR036465">
    <property type="entry name" value="vWFA_dom_sf"/>
</dbReference>
<evidence type="ECO:0000313" key="3">
    <source>
        <dbReference type="EMBL" id="AZS16840.1"/>
    </source>
</evidence>
<feature type="domain" description="DUF58" evidence="2">
    <location>
        <begin position="46"/>
        <end position="97"/>
    </location>
</feature>
<dbReference type="AlphaFoldDB" id="A0A3S9V2W5"/>
<evidence type="ECO:0000313" key="4">
    <source>
        <dbReference type="Proteomes" id="UP000270678"/>
    </source>
</evidence>
<dbReference type="Proteomes" id="UP000270678">
    <property type="component" value="Chromosome"/>
</dbReference>
<protein>
    <submittedName>
        <fullName evidence="3">DUF58 domain-containing protein</fullName>
    </submittedName>
</protein>
<evidence type="ECO:0000256" key="1">
    <source>
        <dbReference type="SAM" id="MobiDB-lite"/>
    </source>
</evidence>
<dbReference type="RefSeq" id="WP_127001842.1">
    <property type="nucleotide sequence ID" value="NZ_CP034346.1"/>
</dbReference>
<dbReference type="Pfam" id="PF01882">
    <property type="entry name" value="DUF58"/>
    <property type="match status" value="2"/>
</dbReference>
<organism evidence="3 4">
    <name type="scientific">Paenibacillus lutimineralis</name>
    <dbReference type="NCBI Taxonomy" id="2707005"/>
    <lineage>
        <taxon>Bacteria</taxon>
        <taxon>Bacillati</taxon>
        <taxon>Bacillota</taxon>
        <taxon>Bacilli</taxon>
        <taxon>Bacillales</taxon>
        <taxon>Paenibacillaceae</taxon>
        <taxon>Paenibacillus</taxon>
    </lineage>
</organism>
<dbReference type="OrthoDB" id="9776116at2"/>
<feature type="domain" description="DUF58" evidence="2">
    <location>
        <begin position="131"/>
        <end position="295"/>
    </location>
</feature>
<proteinExistence type="predicted"/>
<sequence>MTAPLLPPALLPRLERLSLMSGRRVRGTAQGKRRSGSFGASLEFADYRQYSPGDDIRRFDWSVYSRTGRPFVRQYWDEQELPISLYLDVSASMDYRGAGGATTSGQAAGLHRETSTAEGSTNGSSLGGIVSQERGVSGDSKLYYAKQLAAAVGYIALAGSDRVQAYLFNSKVEASLPPLRSKAAAVKLFSFIQSVNAGGAGNMASALGSAQFMPRQPGMAWIFSDLWLEGGLEELRQSLEMLQAARQEIILVHILSREELNPRLSGDLRLIDIELGTGKEVAITGKVLEKYMAALERYTEGISRYCYERGIRYVMAPCDEPLETGIFETLRKTGAIGV</sequence>
<dbReference type="PANTHER" id="PTHR33608">
    <property type="entry name" value="BLL2464 PROTEIN"/>
    <property type="match status" value="1"/>
</dbReference>
<reference evidence="4" key="1">
    <citation type="submission" date="2018-12" db="EMBL/GenBank/DDBJ databases">
        <title>Complete genome sequence of Paenibacillus sp. MBLB1234.</title>
        <authorList>
            <person name="Nam Y.-D."/>
            <person name="Kang J."/>
            <person name="Chung W.-H."/>
            <person name="Park Y.S."/>
        </authorList>
    </citation>
    <scope>NUCLEOTIDE SEQUENCE [LARGE SCALE GENOMIC DNA]</scope>
    <source>
        <strain evidence="4">MBLB1234</strain>
    </source>
</reference>
<keyword evidence="4" id="KW-1185">Reference proteome</keyword>
<dbReference type="KEGG" id="plut:EI981_21825"/>
<evidence type="ECO:0000259" key="2">
    <source>
        <dbReference type="Pfam" id="PF01882"/>
    </source>
</evidence>
<dbReference type="EMBL" id="CP034346">
    <property type="protein sequence ID" value="AZS16840.1"/>
    <property type="molecule type" value="Genomic_DNA"/>
</dbReference>
<dbReference type="PANTHER" id="PTHR33608:SF7">
    <property type="entry name" value="DUF58 DOMAIN-CONTAINING PROTEIN"/>
    <property type="match status" value="1"/>
</dbReference>
<feature type="region of interest" description="Disordered" evidence="1">
    <location>
        <begin position="102"/>
        <end position="128"/>
    </location>
</feature>
<name>A0A3S9V2W5_9BACL</name>
<gene>
    <name evidence="3" type="ORF">EI981_21825</name>
</gene>
<accession>A0A3S9V2W5</accession>
<dbReference type="InterPro" id="IPR002881">
    <property type="entry name" value="DUF58"/>
</dbReference>